<keyword evidence="1" id="KW-0472">Membrane</keyword>
<dbReference type="AlphaFoldDB" id="A0A7E4VVE9"/>
<keyword evidence="1" id="KW-1133">Transmembrane helix</keyword>
<feature type="transmembrane region" description="Helical" evidence="1">
    <location>
        <begin position="241"/>
        <end position="262"/>
    </location>
</feature>
<keyword evidence="2" id="KW-1185">Reference proteome</keyword>
<evidence type="ECO:0000256" key="1">
    <source>
        <dbReference type="SAM" id="Phobius"/>
    </source>
</evidence>
<sequence>MPSRPHLKNQSSTFYNIARLTTMSFYYNANMNESKKLPILINKNDIQVTTDCFCTQLTYRIKPGDVSNNSCQYEIHCKCTGSKVVNVTCGPDTYKCHDGCLQKISKKLGKIAEHNDEITIESRFDPVIVKKAFTYIFNLDKFQIDQLSIKEKYEMVLFGAHYDFPVYCIQNLIDRSVYADLVQYAWTGYGDNYLMNMLPKMRIPNIDFLEDFKKVDEKIMLKFVRKYLEHKINEKKFNRNMTIGFIAFVCVLLFSFIAWCCYNSRKNSYPHHAYYANY</sequence>
<keyword evidence="1" id="KW-0812">Transmembrane</keyword>
<protein>
    <submittedName>
        <fullName evidence="3">Transmembrane protein</fullName>
    </submittedName>
</protein>
<accession>A0A7E4VVE9</accession>
<proteinExistence type="predicted"/>
<evidence type="ECO:0000313" key="2">
    <source>
        <dbReference type="Proteomes" id="UP000492821"/>
    </source>
</evidence>
<dbReference type="Proteomes" id="UP000492821">
    <property type="component" value="Unassembled WGS sequence"/>
</dbReference>
<dbReference type="WBParaSite" id="Pan_g3283.t1">
    <property type="protein sequence ID" value="Pan_g3283.t1"/>
    <property type="gene ID" value="Pan_g3283"/>
</dbReference>
<name>A0A7E4VVE9_PANRE</name>
<reference evidence="3" key="2">
    <citation type="submission" date="2020-10" db="UniProtKB">
        <authorList>
            <consortium name="WormBaseParasite"/>
        </authorList>
    </citation>
    <scope>IDENTIFICATION</scope>
</reference>
<evidence type="ECO:0000313" key="3">
    <source>
        <dbReference type="WBParaSite" id="Pan_g3283.t1"/>
    </source>
</evidence>
<reference evidence="2" key="1">
    <citation type="journal article" date="2013" name="Genetics">
        <title>The draft genome and transcriptome of Panagrellus redivivus are shaped by the harsh demands of a free-living lifestyle.</title>
        <authorList>
            <person name="Srinivasan J."/>
            <person name="Dillman A.R."/>
            <person name="Macchietto M.G."/>
            <person name="Heikkinen L."/>
            <person name="Lakso M."/>
            <person name="Fracchia K.M."/>
            <person name="Antoshechkin I."/>
            <person name="Mortazavi A."/>
            <person name="Wong G."/>
            <person name="Sternberg P.W."/>
        </authorList>
    </citation>
    <scope>NUCLEOTIDE SEQUENCE [LARGE SCALE GENOMIC DNA]</scope>
    <source>
        <strain evidence="2">MT8872</strain>
    </source>
</reference>
<organism evidence="2 3">
    <name type="scientific">Panagrellus redivivus</name>
    <name type="common">Microworm</name>
    <dbReference type="NCBI Taxonomy" id="6233"/>
    <lineage>
        <taxon>Eukaryota</taxon>
        <taxon>Metazoa</taxon>
        <taxon>Ecdysozoa</taxon>
        <taxon>Nematoda</taxon>
        <taxon>Chromadorea</taxon>
        <taxon>Rhabditida</taxon>
        <taxon>Tylenchina</taxon>
        <taxon>Panagrolaimomorpha</taxon>
        <taxon>Panagrolaimoidea</taxon>
        <taxon>Panagrolaimidae</taxon>
        <taxon>Panagrellus</taxon>
    </lineage>
</organism>